<dbReference type="GO" id="GO:0008713">
    <property type="term" value="F:ADP-heptose-lipopolysaccharide heptosyltransferase activity"/>
    <property type="evidence" value="ECO:0007669"/>
    <property type="project" value="TreeGrafter"/>
</dbReference>
<dbReference type="Proteomes" id="UP000320813">
    <property type="component" value="Unassembled WGS sequence"/>
</dbReference>
<dbReference type="EMBL" id="SGBD01000003">
    <property type="protein sequence ID" value="RZD14264.1"/>
    <property type="molecule type" value="Genomic_DNA"/>
</dbReference>
<evidence type="ECO:0000313" key="4">
    <source>
        <dbReference type="Proteomes" id="UP000320813"/>
    </source>
</evidence>
<protein>
    <submittedName>
        <fullName evidence="3">Glycosyltransferase family 9 protein</fullName>
    </submittedName>
</protein>
<evidence type="ECO:0000313" key="3">
    <source>
        <dbReference type="EMBL" id="RZD14264.1"/>
    </source>
</evidence>
<dbReference type="GO" id="GO:0005829">
    <property type="term" value="C:cytosol"/>
    <property type="evidence" value="ECO:0007669"/>
    <property type="project" value="TreeGrafter"/>
</dbReference>
<gene>
    <name evidence="3" type="ORF">EVJ47_06235</name>
</gene>
<dbReference type="CDD" id="cd03789">
    <property type="entry name" value="GT9_LPS_heptosyltransferase"/>
    <property type="match status" value="1"/>
</dbReference>
<dbReference type="PANTHER" id="PTHR30160">
    <property type="entry name" value="TETRAACYLDISACCHARIDE 4'-KINASE-RELATED"/>
    <property type="match status" value="1"/>
</dbReference>
<dbReference type="PANTHER" id="PTHR30160:SF1">
    <property type="entry name" value="LIPOPOLYSACCHARIDE 1,2-N-ACETYLGLUCOSAMINETRANSFERASE-RELATED"/>
    <property type="match status" value="1"/>
</dbReference>
<accession>A0A519BAM6</accession>
<dbReference type="Gene3D" id="3.40.50.2000">
    <property type="entry name" value="Glycogen Phosphorylase B"/>
    <property type="match status" value="2"/>
</dbReference>
<reference evidence="3 4" key="1">
    <citation type="submission" date="2019-01" db="EMBL/GenBank/DDBJ databases">
        <title>Insights into ecological role of a new deltaproteobacterial order Candidatus Sinidesulfobacterales (Sva0485) by metagenomics and metatranscriptomics.</title>
        <authorList>
            <person name="Tan S."/>
            <person name="Liu J."/>
            <person name="Fang Y."/>
            <person name="Hedlund B.P."/>
            <person name="Lian Z.H."/>
            <person name="Huang L.Y."/>
            <person name="Li J.T."/>
            <person name="Huang L.N."/>
            <person name="Li W.J."/>
            <person name="Jiang H.C."/>
            <person name="Dong H.L."/>
            <person name="Shu W.S."/>
        </authorList>
    </citation>
    <scope>NUCLEOTIDE SEQUENCE [LARGE SCALE GENOMIC DNA]</scope>
    <source>
        <strain evidence="3">AP3</strain>
    </source>
</reference>
<organism evidence="3 4">
    <name type="scientific">Candidatus Acidulodesulfobacterium ferriphilum</name>
    <dbReference type="NCBI Taxonomy" id="2597223"/>
    <lineage>
        <taxon>Bacteria</taxon>
        <taxon>Deltaproteobacteria</taxon>
        <taxon>Candidatus Acidulodesulfobacterales</taxon>
        <taxon>Candidatus Acidulodesulfobacterium</taxon>
    </lineage>
</organism>
<dbReference type="InterPro" id="IPR002201">
    <property type="entry name" value="Glyco_trans_9"/>
</dbReference>
<dbReference type="AlphaFoldDB" id="A0A519BAM6"/>
<dbReference type="GO" id="GO:0009244">
    <property type="term" value="P:lipopolysaccharide core region biosynthetic process"/>
    <property type="evidence" value="ECO:0007669"/>
    <property type="project" value="TreeGrafter"/>
</dbReference>
<sequence length="311" mass="35736">MNKILVVKMGLSETLDNERGKTVSLGDVLRCTVILEPLKKTYPSSSIAWLVSNEAFPLLKDNSDIDRIMVWDEFMPFALMRERFDMVINLEKINGVSALADMMDAPEKLGFRFNPSTGEFDTYLRSFRAKEYIVEKNNNGKRTIWQEVILSMVGFEWKNQEYSLGYKPKTEEKYTVGLNWKVGTKWPTKGASESWWKKLGSALESKNIDYSWQQGMSNLYEYMDWINSCQVLITNDSLGLHLALALKKKIVALFGATDPSEVFMYGRGKIVIPKAEYNCFSCYSPVCDQKMNCMELMDIKDVINNVILFLD</sequence>
<evidence type="ECO:0000256" key="1">
    <source>
        <dbReference type="ARBA" id="ARBA00022676"/>
    </source>
</evidence>
<dbReference type="SUPFAM" id="SSF53756">
    <property type="entry name" value="UDP-Glycosyltransferase/glycogen phosphorylase"/>
    <property type="match status" value="1"/>
</dbReference>
<keyword evidence="1" id="KW-0328">Glycosyltransferase</keyword>
<dbReference type="Pfam" id="PF01075">
    <property type="entry name" value="Glyco_transf_9"/>
    <property type="match status" value="1"/>
</dbReference>
<comment type="caution">
    <text evidence="3">The sequence shown here is derived from an EMBL/GenBank/DDBJ whole genome shotgun (WGS) entry which is preliminary data.</text>
</comment>
<keyword evidence="2 3" id="KW-0808">Transferase</keyword>
<proteinExistence type="predicted"/>
<dbReference type="InterPro" id="IPR051199">
    <property type="entry name" value="LPS_LOS_Heptosyltrfase"/>
</dbReference>
<name>A0A519BAM6_9DELT</name>
<evidence type="ECO:0000256" key="2">
    <source>
        <dbReference type="ARBA" id="ARBA00022679"/>
    </source>
</evidence>